<evidence type="ECO:0000256" key="1">
    <source>
        <dbReference type="ARBA" id="ARBA00006068"/>
    </source>
</evidence>
<name>A0ABR8W2W4_9MICO</name>
<dbReference type="Pfam" id="PF03816">
    <property type="entry name" value="LytR_cpsA_psr"/>
    <property type="match status" value="1"/>
</dbReference>
<feature type="domain" description="Cell envelope-related transcriptional attenuator" evidence="4">
    <location>
        <begin position="105"/>
        <end position="261"/>
    </location>
</feature>
<feature type="region of interest" description="Disordered" evidence="2">
    <location>
        <begin position="355"/>
        <end position="411"/>
    </location>
</feature>
<reference evidence="5 6" key="1">
    <citation type="submission" date="2020-08" db="EMBL/GenBank/DDBJ databases">
        <title>A Genomic Blueprint of the Chicken Gut Microbiome.</title>
        <authorList>
            <person name="Gilroy R."/>
            <person name="Ravi A."/>
            <person name="Getino M."/>
            <person name="Pursley I."/>
            <person name="Horton D.L."/>
            <person name="Alikhan N.-F."/>
            <person name="Baker D."/>
            <person name="Gharbi K."/>
            <person name="Hall N."/>
            <person name="Watson M."/>
            <person name="Adriaenssens E.M."/>
            <person name="Foster-Nyarko E."/>
            <person name="Jarju S."/>
            <person name="Secka A."/>
            <person name="Antonio M."/>
            <person name="Oren A."/>
            <person name="Chaudhuri R."/>
            <person name="La Ragione R.M."/>
            <person name="Hildebrand F."/>
            <person name="Pallen M.J."/>
        </authorList>
    </citation>
    <scope>NUCLEOTIDE SEQUENCE [LARGE SCALE GENOMIC DNA]</scope>
    <source>
        <strain evidence="5 6">Re1</strain>
    </source>
</reference>
<keyword evidence="6" id="KW-1185">Reference proteome</keyword>
<dbReference type="InterPro" id="IPR050922">
    <property type="entry name" value="LytR/CpsA/Psr_CW_biosynth"/>
</dbReference>
<dbReference type="PANTHER" id="PTHR33392">
    <property type="entry name" value="POLYISOPRENYL-TEICHOIC ACID--PEPTIDOGLYCAN TEICHOIC ACID TRANSFERASE TAGU"/>
    <property type="match status" value="1"/>
</dbReference>
<evidence type="ECO:0000259" key="4">
    <source>
        <dbReference type="Pfam" id="PF03816"/>
    </source>
</evidence>
<gene>
    <name evidence="5" type="ORF">H9633_03505</name>
</gene>
<keyword evidence="3" id="KW-0472">Membrane</keyword>
<comment type="caution">
    <text evidence="5">The sequence shown here is derived from an EMBL/GenBank/DDBJ whole genome shotgun (WGS) entry which is preliminary data.</text>
</comment>
<dbReference type="RefSeq" id="WP_191712113.1">
    <property type="nucleotide sequence ID" value="NZ_JACSPX010000001.1"/>
</dbReference>
<feature type="transmembrane region" description="Helical" evidence="3">
    <location>
        <begin position="21"/>
        <end position="45"/>
    </location>
</feature>
<protein>
    <submittedName>
        <fullName evidence="5">LCP family protein</fullName>
    </submittedName>
</protein>
<keyword evidence="3" id="KW-0812">Transmembrane</keyword>
<dbReference type="Gene3D" id="3.40.630.190">
    <property type="entry name" value="LCP protein"/>
    <property type="match status" value="1"/>
</dbReference>
<organism evidence="5 6">
    <name type="scientific">Microbacterium commune</name>
    <dbReference type="NCBI Taxonomy" id="2762219"/>
    <lineage>
        <taxon>Bacteria</taxon>
        <taxon>Bacillati</taxon>
        <taxon>Actinomycetota</taxon>
        <taxon>Actinomycetes</taxon>
        <taxon>Micrococcales</taxon>
        <taxon>Microbacteriaceae</taxon>
        <taxon>Microbacterium</taxon>
    </lineage>
</organism>
<dbReference type="Proteomes" id="UP000611521">
    <property type="component" value="Unassembled WGS sequence"/>
</dbReference>
<feature type="compositionally biased region" description="Low complexity" evidence="2">
    <location>
        <begin position="362"/>
        <end position="387"/>
    </location>
</feature>
<sequence length="411" mass="42892">MTRTPVAQHAPHRTPSAWGSALRMLGIGAAVVAVSALGIGGFIAADLTLRVGQDAVDLEDAPEVAPPSLAAYPGEFAVLLVGTDECGEVSTQKLGERCVGEDGIRNDVNLLVHVSAEPRKVSVVSLPRDLMLEVPECTREDGSVASGASSAVINTVFERAGLSCVVKSVAALSGIDIGFAAKLSFDGVMKITDAIGGVQICVGGTGIRDRDTGIDWPPGLRTVSGYDALQFIRVRKGIGDGSDLARISNQQQYMSRLAKTILSSETLTDVPKVLRLANVVADNVDPSRELANPVRLAQLALALKDVPFEEFKFLQLPTVEAPSDPNRVVTDDGAAEPMWQAIRTGESMQITGEASNHGGVVADDPVSPAEPSAPASDAPTPAPSATDGVVLSEQISGIDLNQETCSGGRRR</sequence>
<dbReference type="NCBIfam" id="TIGR00350">
    <property type="entry name" value="lytR_cpsA_psr"/>
    <property type="match status" value="1"/>
</dbReference>
<dbReference type="PANTHER" id="PTHR33392:SF6">
    <property type="entry name" value="POLYISOPRENYL-TEICHOIC ACID--PEPTIDOGLYCAN TEICHOIC ACID TRANSFERASE TAGU"/>
    <property type="match status" value="1"/>
</dbReference>
<dbReference type="InterPro" id="IPR004474">
    <property type="entry name" value="LytR_CpsA_psr"/>
</dbReference>
<evidence type="ECO:0000313" key="6">
    <source>
        <dbReference type="Proteomes" id="UP000611521"/>
    </source>
</evidence>
<evidence type="ECO:0000313" key="5">
    <source>
        <dbReference type="EMBL" id="MBD8011364.1"/>
    </source>
</evidence>
<proteinExistence type="inferred from homology"/>
<keyword evidence="3" id="KW-1133">Transmembrane helix</keyword>
<accession>A0ABR8W2W4</accession>
<dbReference type="EMBL" id="JACSPX010000001">
    <property type="protein sequence ID" value="MBD8011364.1"/>
    <property type="molecule type" value="Genomic_DNA"/>
</dbReference>
<feature type="compositionally biased region" description="Polar residues" evidence="2">
    <location>
        <begin position="393"/>
        <end position="405"/>
    </location>
</feature>
<evidence type="ECO:0000256" key="2">
    <source>
        <dbReference type="SAM" id="MobiDB-lite"/>
    </source>
</evidence>
<evidence type="ECO:0000256" key="3">
    <source>
        <dbReference type="SAM" id="Phobius"/>
    </source>
</evidence>
<comment type="similarity">
    <text evidence="1">Belongs to the LytR/CpsA/Psr (LCP) family.</text>
</comment>